<keyword evidence="4" id="KW-0539">Nucleus</keyword>
<dbReference type="Proteomes" id="UP000007648">
    <property type="component" value="Unassembled WGS sequence"/>
</dbReference>
<reference evidence="8" key="3">
    <citation type="submission" date="2025-09" db="UniProtKB">
        <authorList>
            <consortium name="Ensembl"/>
        </authorList>
    </citation>
    <scope>IDENTIFICATION</scope>
</reference>
<dbReference type="GO" id="GO:0003723">
    <property type="term" value="F:RNA binding"/>
    <property type="evidence" value="ECO:0007669"/>
    <property type="project" value="UniProtKB-UniRule"/>
</dbReference>
<reference evidence="8 9" key="1">
    <citation type="journal article" date="2011" name="Proc. Natl. Acad. Sci. U.S.A.">
        <title>Genetic diversity and population structure of the endangered marsupial Sarcophilus harrisii (Tasmanian devil).</title>
        <authorList>
            <person name="Miller W."/>
            <person name="Hayes V.M."/>
            <person name="Ratan A."/>
            <person name="Petersen D.C."/>
            <person name="Wittekindt N.E."/>
            <person name="Miller J."/>
            <person name="Walenz B."/>
            <person name="Knight J."/>
            <person name="Qi J."/>
            <person name="Zhao F."/>
            <person name="Wang Q."/>
            <person name="Bedoya-Reina O.C."/>
            <person name="Katiyar N."/>
            <person name="Tomsho L.P."/>
            <person name="Kasson L.M."/>
            <person name="Hardie R.A."/>
            <person name="Woodbridge P."/>
            <person name="Tindall E.A."/>
            <person name="Bertelsen M.F."/>
            <person name="Dixon D."/>
            <person name="Pyecroft S."/>
            <person name="Helgen K.M."/>
            <person name="Lesk A.M."/>
            <person name="Pringle T.H."/>
            <person name="Patterson N."/>
            <person name="Zhang Y."/>
            <person name="Kreiss A."/>
            <person name="Woods G.M."/>
            <person name="Jones M.E."/>
            <person name="Schuster S.C."/>
        </authorList>
    </citation>
    <scope>NUCLEOTIDE SEQUENCE [LARGE SCALE GENOMIC DNA]</scope>
</reference>
<keyword evidence="9" id="KW-1185">Reference proteome</keyword>
<evidence type="ECO:0000256" key="2">
    <source>
        <dbReference type="ARBA" id="ARBA00004210"/>
    </source>
</evidence>
<feature type="region of interest" description="Disordered" evidence="6">
    <location>
        <begin position="46"/>
        <end position="146"/>
    </location>
</feature>
<feature type="region of interest" description="Disordered" evidence="6">
    <location>
        <begin position="159"/>
        <end position="293"/>
    </location>
</feature>
<dbReference type="InterPro" id="IPR035979">
    <property type="entry name" value="RBD_domain_sf"/>
</dbReference>
<feature type="domain" description="RRM" evidence="7">
    <location>
        <begin position="297"/>
        <end position="374"/>
    </location>
</feature>
<keyword evidence="3 5" id="KW-0694">RNA-binding</keyword>
<dbReference type="InterPro" id="IPR000504">
    <property type="entry name" value="RRM_dom"/>
</dbReference>
<feature type="compositionally biased region" description="Basic and acidic residues" evidence="6">
    <location>
        <begin position="225"/>
        <end position="234"/>
    </location>
</feature>
<reference evidence="8" key="2">
    <citation type="submission" date="2025-08" db="UniProtKB">
        <authorList>
            <consortium name="Ensembl"/>
        </authorList>
    </citation>
    <scope>IDENTIFICATION</scope>
</reference>
<protein>
    <recommendedName>
        <fullName evidence="7">RRM domain-containing protein</fullName>
    </recommendedName>
</protein>
<dbReference type="SMART" id="SM00360">
    <property type="entry name" value="RRM"/>
    <property type="match status" value="1"/>
</dbReference>
<dbReference type="Ensembl" id="ENSSHAT00000030901.1">
    <property type="protein sequence ID" value="ENSSHAP00000025163.1"/>
    <property type="gene ID" value="ENSSHAG00000030113.1"/>
</dbReference>
<evidence type="ECO:0000313" key="9">
    <source>
        <dbReference type="Proteomes" id="UP000007648"/>
    </source>
</evidence>
<evidence type="ECO:0000256" key="1">
    <source>
        <dbReference type="ARBA" id="ARBA00004123"/>
    </source>
</evidence>
<evidence type="ECO:0000256" key="5">
    <source>
        <dbReference type="PROSITE-ProRule" id="PRU00176"/>
    </source>
</evidence>
<feature type="compositionally biased region" description="Gly residues" evidence="6">
    <location>
        <begin position="264"/>
        <end position="276"/>
    </location>
</feature>
<gene>
    <name evidence="8" type="primary">RBPMS</name>
</gene>
<name>A0A7N4NLF7_SARHA</name>
<dbReference type="InParanoid" id="A0A7N4NLF7"/>
<dbReference type="CDD" id="cd12682">
    <property type="entry name" value="RRM_RBPMS"/>
    <property type="match status" value="1"/>
</dbReference>
<comment type="subcellular location">
    <subcellularLocation>
        <location evidence="2">Cytoplasm</location>
        <location evidence="2">Stress granule</location>
    </subcellularLocation>
    <subcellularLocation>
        <location evidence="1">Nucleus</location>
    </subcellularLocation>
</comment>
<accession>A0A7N4NLF7</accession>
<dbReference type="GO" id="GO:0010494">
    <property type="term" value="C:cytoplasmic stress granule"/>
    <property type="evidence" value="ECO:0007669"/>
    <property type="project" value="UniProtKB-SubCell"/>
</dbReference>
<dbReference type="Pfam" id="PF00076">
    <property type="entry name" value="RRM_1"/>
    <property type="match status" value="1"/>
</dbReference>
<evidence type="ECO:0000313" key="8">
    <source>
        <dbReference type="Ensembl" id="ENSSHAP00000025163.1"/>
    </source>
</evidence>
<dbReference type="AlphaFoldDB" id="A0A7N4NLF7"/>
<organism evidence="8 9">
    <name type="scientific">Sarcophilus harrisii</name>
    <name type="common">Tasmanian devil</name>
    <name type="synonym">Sarcophilus laniarius</name>
    <dbReference type="NCBI Taxonomy" id="9305"/>
    <lineage>
        <taxon>Eukaryota</taxon>
        <taxon>Metazoa</taxon>
        <taxon>Chordata</taxon>
        <taxon>Craniata</taxon>
        <taxon>Vertebrata</taxon>
        <taxon>Euteleostomi</taxon>
        <taxon>Mammalia</taxon>
        <taxon>Metatheria</taxon>
        <taxon>Dasyuromorphia</taxon>
        <taxon>Dasyuridae</taxon>
        <taxon>Sarcophilus</taxon>
    </lineage>
</organism>
<sequence length="469" mass="48243">TESGHCSLGPLWSGNPRLRVQARGVRPGDFGPVPPRGARRVGLQVGALLDPRPRSHSFSGRPRGPGFGLSGPFPSGRSPGGREGEGLQGGGGGGALAGGGTRRRGRGRSSSGGGGGLGGGRLALSHFPGLAHTGRPQPPLPVPAAAAAAAAQLAPGAHRAVLPSPRGCGHRRPSAPTDPAGLSPLGSRPSFAPFLPASKSGPRSGPSGCADRRTDCRAAGRRVRRDQASGDGRRGASSGPRTQTPARTAGRLGPPGTMNSSTKGSGGGGGGGGSGSSGSSDKEPSPSDGGLPEEEVRTLFVSGLPLDIKPRELYLLFRPFKGYEGSLIKLTSKQPVGFVSFDSRSEAEAAKNALNGIRFDPEIPQTLRLEFAKANTKMAKNKLVGTPNPSTPLPSTAPQFIAREPYELTVPALYPSTPEVWAPYPLYPAELAPALPPPAFTYPASLHAQMRWLPPSEATSQGWKSRQFC</sequence>
<evidence type="ECO:0000256" key="3">
    <source>
        <dbReference type="ARBA" id="ARBA00022884"/>
    </source>
</evidence>
<dbReference type="SUPFAM" id="SSF54928">
    <property type="entry name" value="RNA-binding domain, RBD"/>
    <property type="match status" value="1"/>
</dbReference>
<proteinExistence type="predicted"/>
<dbReference type="GeneTree" id="ENSGT00940000159617"/>
<evidence type="ECO:0000259" key="7">
    <source>
        <dbReference type="PROSITE" id="PS50102"/>
    </source>
</evidence>
<feature type="compositionally biased region" description="Gly residues" evidence="6">
    <location>
        <begin position="110"/>
        <end position="121"/>
    </location>
</feature>
<dbReference type="FunFam" id="3.30.70.330:FF:000037">
    <property type="entry name" value="RNA-binding protein with multiple splicing 2"/>
    <property type="match status" value="1"/>
</dbReference>
<dbReference type="PANTHER" id="PTHR10501">
    <property type="entry name" value="U1 SMALL NUCLEAR RIBONUCLEOPROTEIN A/U2 SMALL NUCLEAR RIBONUCLEOPROTEIN B"/>
    <property type="match status" value="1"/>
</dbReference>
<evidence type="ECO:0000256" key="6">
    <source>
        <dbReference type="SAM" id="MobiDB-lite"/>
    </source>
</evidence>
<dbReference type="InterPro" id="IPR012677">
    <property type="entry name" value="Nucleotide-bd_a/b_plait_sf"/>
</dbReference>
<evidence type="ECO:0000256" key="4">
    <source>
        <dbReference type="ARBA" id="ARBA00023242"/>
    </source>
</evidence>
<dbReference type="PROSITE" id="PS50102">
    <property type="entry name" value="RRM"/>
    <property type="match status" value="1"/>
</dbReference>
<dbReference type="GO" id="GO:0005634">
    <property type="term" value="C:nucleus"/>
    <property type="evidence" value="ECO:0007669"/>
    <property type="project" value="UniProtKB-SubCell"/>
</dbReference>
<dbReference type="Gene3D" id="3.30.70.330">
    <property type="match status" value="1"/>
</dbReference>
<feature type="compositionally biased region" description="Gly residues" evidence="6">
    <location>
        <begin position="86"/>
        <end position="100"/>
    </location>
</feature>